<dbReference type="Pfam" id="PF15432">
    <property type="entry name" value="Sec-ASP3"/>
    <property type="match status" value="1"/>
</dbReference>
<dbReference type="AlphaFoldDB" id="A0AB73HE66"/>
<dbReference type="EMBL" id="JADOFP010000001">
    <property type="protein sequence ID" value="MBF7114284.1"/>
    <property type="molecule type" value="Genomic_DNA"/>
</dbReference>
<dbReference type="RefSeq" id="WP_195749232.1">
    <property type="nucleotide sequence ID" value="NZ_CP197205.1"/>
</dbReference>
<sequence length="272" mass="31006">MNSSYVVMWPMATNGTYNYGSTISYEKGLVNFSNSQMSPGEAISSWKSKQDFDSNNAQFNQLPLLKEGEQYHIVVNAEVIPSDSVQVQINFLDTLGETIDGITTLSLDDYFEVPLGTQAYDLNLINLNNQGLTFKNIVITPRDTKFEIETFSSCTFRMVSIWDKEEDFFEEVPVYIRNRTLNTGSYIGQNQALRLYIEFDSRSLLTETELQSELQLAIHDLKDMVEERNLAFDAFAPDPVSLAKNDEKVMLVEKTASIELAKILHYYRGQSF</sequence>
<dbReference type="InterPro" id="IPR022259">
    <property type="entry name" value="Acessory_Sec_prot_Asp3"/>
</dbReference>
<dbReference type="Proteomes" id="UP001194632">
    <property type="component" value="Unassembled WGS sequence"/>
</dbReference>
<evidence type="ECO:0000313" key="1">
    <source>
        <dbReference type="EMBL" id="MBF7114284.1"/>
    </source>
</evidence>
<proteinExistence type="predicted"/>
<comment type="caution">
    <text evidence="1">The sequence shown here is derived from an EMBL/GenBank/DDBJ whole genome shotgun (WGS) entry which is preliminary data.</text>
</comment>
<name>A0AB73HE66_PEDPE</name>
<gene>
    <name evidence="1" type="primary">asp3</name>
    <name evidence="1" type="ORF">ITQ90_01885</name>
</gene>
<organism evidence="1 2">
    <name type="scientific">Pediococcus pentosaceus</name>
    <dbReference type="NCBI Taxonomy" id="1255"/>
    <lineage>
        <taxon>Bacteria</taxon>
        <taxon>Bacillati</taxon>
        <taxon>Bacillota</taxon>
        <taxon>Bacilli</taxon>
        <taxon>Lactobacillales</taxon>
        <taxon>Lactobacillaceae</taxon>
        <taxon>Pediococcus</taxon>
    </lineage>
</organism>
<accession>A0AB73HE66</accession>
<reference evidence="1" key="1">
    <citation type="submission" date="2020-11" db="EMBL/GenBank/DDBJ databases">
        <title>Antibiotic susceptibility profiles of Pediococcus pentosaceus from various origins and their implications for the safety assessment of strains with food-technology applications.</title>
        <authorList>
            <person name="Shani N."/>
            <person name="Oberhaensli S."/>
            <person name="Arias E."/>
        </authorList>
    </citation>
    <scope>NUCLEOTIDE SEQUENCE</scope>
    <source>
        <strain evidence="1">FAM 24207</strain>
    </source>
</reference>
<evidence type="ECO:0000313" key="2">
    <source>
        <dbReference type="Proteomes" id="UP001194632"/>
    </source>
</evidence>
<dbReference type="NCBIfam" id="TIGR03711">
    <property type="entry name" value="acc_sec_asp3"/>
    <property type="match status" value="1"/>
</dbReference>
<protein>
    <submittedName>
        <fullName evidence="1">Accessory Sec system protein Asp3</fullName>
    </submittedName>
</protein>
<dbReference type="GO" id="GO:0015031">
    <property type="term" value="P:protein transport"/>
    <property type="evidence" value="ECO:0007669"/>
    <property type="project" value="InterPro"/>
</dbReference>